<accession>K8EX95</accession>
<evidence type="ECO:0000256" key="3">
    <source>
        <dbReference type="ARBA" id="ARBA00023242"/>
    </source>
</evidence>
<sequence>MVAAVSISAPETNTNDSSRNISQTHHLAVKAAKTNKGKRAIEKNAPRRKEVAAKTLMLLHGAVTSEVLKSLINDLSQMKYGENHKMNRKNPGIRPFEGGGEVSLEFFAEKSHSATFAFANHQKKKRPHAITFGRFYNHKIYDCVEMMVNGETFVPIIKFGNAAASTTIGSKPCMMFLGDKFETDANLRQLKNVFADVFRGRVVSRINLKGIDRAIVITALEDGKTILFRQFAIKYKKSGTRLPKVHLEEMGPRFDATLGRVKLPPPDVEREAMRVDKTLVKEEKANALSQGISDKVGKIYVHKQTEGLDEINRRKSLKGGLKKKEK</sequence>
<evidence type="ECO:0000256" key="4">
    <source>
        <dbReference type="RuleBase" id="RU367086"/>
    </source>
</evidence>
<dbReference type="InterPro" id="IPR039770">
    <property type="entry name" value="Rpf2"/>
</dbReference>
<dbReference type="GO" id="GO:0005730">
    <property type="term" value="C:nucleolus"/>
    <property type="evidence" value="ECO:0007669"/>
    <property type="project" value="UniProtKB-SubCell"/>
</dbReference>
<dbReference type="eggNOG" id="KOG3031">
    <property type="taxonomic scope" value="Eukaryota"/>
</dbReference>
<dbReference type="GO" id="GO:0000027">
    <property type="term" value="P:ribosomal large subunit assembly"/>
    <property type="evidence" value="ECO:0007669"/>
    <property type="project" value="InterPro"/>
</dbReference>
<organism evidence="6 7">
    <name type="scientific">Bathycoccus prasinos</name>
    <dbReference type="NCBI Taxonomy" id="41875"/>
    <lineage>
        <taxon>Eukaryota</taxon>
        <taxon>Viridiplantae</taxon>
        <taxon>Chlorophyta</taxon>
        <taxon>Mamiellophyceae</taxon>
        <taxon>Mamiellales</taxon>
        <taxon>Bathycoccaceae</taxon>
        <taxon>Bathycoccus</taxon>
    </lineage>
</organism>
<dbReference type="InterPro" id="IPR007109">
    <property type="entry name" value="Brix"/>
</dbReference>
<dbReference type="OrthoDB" id="407658at2759"/>
<dbReference type="Proteomes" id="UP000198341">
    <property type="component" value="Chromosome 6"/>
</dbReference>
<dbReference type="RefSeq" id="XP_007512490.1">
    <property type="nucleotide sequence ID" value="XM_007512428.1"/>
</dbReference>
<proteinExistence type="inferred from homology"/>
<dbReference type="GeneID" id="19015503"/>
<comment type="similarity">
    <text evidence="2 4">Belongs to the RPF2 family.</text>
</comment>
<comment type="subcellular location">
    <subcellularLocation>
        <location evidence="1 4">Nucleus</location>
        <location evidence="1 4">Nucleolus</location>
    </subcellularLocation>
</comment>
<keyword evidence="3 4" id="KW-0539">Nucleus</keyword>
<dbReference type="PROSITE" id="PS50833">
    <property type="entry name" value="BRIX"/>
    <property type="match status" value="1"/>
</dbReference>
<keyword evidence="7" id="KW-1185">Reference proteome</keyword>
<dbReference type="STRING" id="41875.K8EX95"/>
<dbReference type="Pfam" id="PF04427">
    <property type="entry name" value="Brix"/>
    <property type="match status" value="1"/>
</dbReference>
<reference evidence="6 7" key="1">
    <citation type="submission" date="2011-10" db="EMBL/GenBank/DDBJ databases">
        <authorList>
            <person name="Genoscope - CEA"/>
        </authorList>
    </citation>
    <scope>NUCLEOTIDE SEQUENCE [LARGE SCALE GENOMIC DNA]</scope>
    <source>
        <strain evidence="6 7">RCC 1105</strain>
    </source>
</reference>
<evidence type="ECO:0000259" key="5">
    <source>
        <dbReference type="PROSITE" id="PS50833"/>
    </source>
</evidence>
<evidence type="ECO:0000313" key="7">
    <source>
        <dbReference type="Proteomes" id="UP000198341"/>
    </source>
</evidence>
<gene>
    <name evidence="6" type="ORF">Bathy06g01120</name>
</gene>
<dbReference type="GO" id="GO:0019843">
    <property type="term" value="F:rRNA binding"/>
    <property type="evidence" value="ECO:0007669"/>
    <property type="project" value="UniProtKB-UniRule"/>
</dbReference>
<dbReference type="AlphaFoldDB" id="K8EX95"/>
<dbReference type="SMART" id="SM00879">
    <property type="entry name" value="Brix"/>
    <property type="match status" value="1"/>
</dbReference>
<evidence type="ECO:0000313" key="6">
    <source>
        <dbReference type="EMBL" id="CCO17090.1"/>
    </source>
</evidence>
<dbReference type="PANTHER" id="PTHR12728:SF0">
    <property type="entry name" value="RIBOSOME PRODUCTION FACTOR 2 HOMOLOG"/>
    <property type="match status" value="1"/>
</dbReference>
<dbReference type="PANTHER" id="PTHR12728">
    <property type="entry name" value="BRIX DOMAIN CONTAINING PROTEIN"/>
    <property type="match status" value="1"/>
</dbReference>
<dbReference type="GO" id="GO:0000463">
    <property type="term" value="P:maturation of LSU-rRNA from tricistronic rRNA transcript (SSU-rRNA, 5.8S rRNA, LSU-rRNA)"/>
    <property type="evidence" value="ECO:0007669"/>
    <property type="project" value="TreeGrafter"/>
</dbReference>
<dbReference type="EMBL" id="FO082273">
    <property type="protein sequence ID" value="CCO17090.1"/>
    <property type="molecule type" value="Genomic_DNA"/>
</dbReference>
<dbReference type="KEGG" id="bpg:Bathy06g01120"/>
<name>K8EX95_9CHLO</name>
<feature type="domain" description="Brix" evidence="5">
    <location>
        <begin position="54"/>
        <end position="267"/>
    </location>
</feature>
<evidence type="ECO:0000256" key="2">
    <source>
        <dbReference type="ARBA" id="ARBA00010782"/>
    </source>
</evidence>
<protein>
    <recommendedName>
        <fullName evidence="4">Ribosome production factor 2 homolog</fullName>
    </recommendedName>
    <alternativeName>
        <fullName evidence="4">Ribosome biogenesis protein RPF2 homolog</fullName>
    </alternativeName>
</protein>
<evidence type="ECO:0000256" key="1">
    <source>
        <dbReference type="ARBA" id="ARBA00004604"/>
    </source>
</evidence>